<evidence type="ECO:0000313" key="4">
    <source>
        <dbReference type="Proteomes" id="UP001327027"/>
    </source>
</evidence>
<dbReference type="InterPro" id="IPR028994">
    <property type="entry name" value="Integrin_alpha_N"/>
</dbReference>
<keyword evidence="1" id="KW-0732">Signal</keyword>
<dbReference type="Pfam" id="PF07593">
    <property type="entry name" value="UnbV_ASPIC"/>
    <property type="match status" value="1"/>
</dbReference>
<feature type="domain" description="ASPIC/UnbV" evidence="2">
    <location>
        <begin position="520"/>
        <end position="585"/>
    </location>
</feature>
<sequence>MKNILKFLVALLLFSCSNEKTKEKDFLFKKLDPESTGVDFKNVLTEDAEYNIVNYLYYYNGGGVAVGDINNDHLPDIYLVSNRGENKLYLNNGDLTFKDITTSSGTSGNSDWNTGVTMIDINGDGYLDIYVCAVTKILGFKGHNELFINQGDGTFIEESEKYGLNIEGYATQAYFFDYDKDDDLDVYIVNHALHTKTSHGPSYIRKKRADYVGDLLLRNDNSQFNDVSKEANIYGGANGYGLSASIADFNNDGWDDIYVCNDFHEDDYYYVNNGDGTFREELSKAFSHTSRFSMGSDVADINGDTYPDLITLDMLPYNEKVLKESDGDVSYNTQDFLIKQGYQKQYARNMLQINNKGTYFTESGLYHDLAATDWSWAPLIADFNSDGYQDIFITNGIDKRPNNLDFMRYLSNSFKSKSKDKKKNDWLINSLKVMPSGKVPNQIFKGNSSTFENQTGLWISSEPTLSNGAAYADLDLDGDLDLIINNLNDRSSIYENRSDTTTKSSSISISLKYKGKNKNGIGSKIFLYTNKNIQSRQLFNSRGFISSVTTKVHFGIPKQQSIDSIKIVWPDNTWQTILPTSTNKNIEITYTTPSSHFNNNQTEEPIFTKENLIQYSHKEDAYNDFDIHKLIPYKVSTQGPAVAIGDINNDGKDDIFIGNGSLKKSKIFINTNDGFKEKKVLAIENDSISDDVDAVFFDIDNDKDLDLYVASGVISKKHEESQNDRIYENDGKGNFRRLRNAIPKNNHNTAVVKPYDYDHDGDIDIFIGNRSDSKTYGYQVDSFILKNNGSGKFEKDQNFKLTSMVTNASWADINNDGIKDLLASTEWDQPRVYINTNGTLNEIQLPKELSGLWQSITAYDIDHDGDQDIVLGNWGLNSKFNASIKDPLLMYFSDFDQNGKMETLLAYKKEGHYYPLNSKDELSSQMPLINKVYRNYASYAGQSIENIIKNLTSNKVSSYKVTTLESGYLENRDGKFIAFKKLPLDFQMSPITCFLANDFLDKGYEQLLMGGNFYGLNTYHGILSSNLGFLIQRENNKEGWSYKNSLHLGLELYNKEIKNLKSITHKGKSYILVLSNNDSIATYGINKKN</sequence>
<dbReference type="InterPro" id="IPR013517">
    <property type="entry name" value="FG-GAP"/>
</dbReference>
<dbReference type="Gene3D" id="2.130.10.130">
    <property type="entry name" value="Integrin alpha, N-terminal"/>
    <property type="match status" value="3"/>
</dbReference>
<dbReference type="PANTHER" id="PTHR16026:SF0">
    <property type="entry name" value="CARTILAGE ACIDIC PROTEIN 1"/>
    <property type="match status" value="1"/>
</dbReference>
<evidence type="ECO:0000313" key="3">
    <source>
        <dbReference type="EMBL" id="MEB3344890.1"/>
    </source>
</evidence>
<name>A0ABU5ZS50_9FLAO</name>
<comment type="caution">
    <text evidence="3">The sequence shown here is derived from an EMBL/GenBank/DDBJ whole genome shotgun (WGS) entry which is preliminary data.</text>
</comment>
<evidence type="ECO:0000256" key="1">
    <source>
        <dbReference type="ARBA" id="ARBA00022729"/>
    </source>
</evidence>
<dbReference type="RefSeq" id="WP_324178915.1">
    <property type="nucleotide sequence ID" value="NZ_BAABAW010000003.1"/>
</dbReference>
<proteinExistence type="predicted"/>
<protein>
    <submittedName>
        <fullName evidence="3">VCBS repeat-containing protein</fullName>
    </submittedName>
</protein>
<dbReference type="InterPro" id="IPR027039">
    <property type="entry name" value="Crtac1"/>
</dbReference>
<reference evidence="3 4" key="1">
    <citation type="journal article" date="2013" name="Int. J. Syst. Evol. Microbiol.">
        <title>Aquimarina gracilis sp. nov., isolated from the gut microflora of a mussel, Mytilus coruscus, and emended description of Aquimarina spongiae.</title>
        <authorList>
            <person name="Park S.C."/>
            <person name="Choe H.N."/>
            <person name="Baik K.S."/>
            <person name="Seong C.N."/>
        </authorList>
    </citation>
    <scope>NUCLEOTIDE SEQUENCE [LARGE SCALE GENOMIC DNA]</scope>
    <source>
        <strain evidence="3 4">PSC32</strain>
    </source>
</reference>
<dbReference type="Proteomes" id="UP001327027">
    <property type="component" value="Unassembled WGS sequence"/>
</dbReference>
<gene>
    <name evidence="3" type="ORF">U6A24_05430</name>
</gene>
<organism evidence="3 4">
    <name type="scientific">Aquimarina gracilis</name>
    <dbReference type="NCBI Taxonomy" id="874422"/>
    <lineage>
        <taxon>Bacteria</taxon>
        <taxon>Pseudomonadati</taxon>
        <taxon>Bacteroidota</taxon>
        <taxon>Flavobacteriia</taxon>
        <taxon>Flavobacteriales</taxon>
        <taxon>Flavobacteriaceae</taxon>
        <taxon>Aquimarina</taxon>
    </lineage>
</organism>
<dbReference type="SUPFAM" id="SSF69318">
    <property type="entry name" value="Integrin alpha N-terminal domain"/>
    <property type="match status" value="2"/>
</dbReference>
<evidence type="ECO:0000259" key="2">
    <source>
        <dbReference type="Pfam" id="PF07593"/>
    </source>
</evidence>
<dbReference type="InterPro" id="IPR011519">
    <property type="entry name" value="UnbV_ASPIC"/>
</dbReference>
<dbReference type="Pfam" id="PF13517">
    <property type="entry name" value="FG-GAP_3"/>
    <property type="match status" value="4"/>
</dbReference>
<dbReference type="PANTHER" id="PTHR16026">
    <property type="entry name" value="CARTILAGE ACIDIC PROTEIN 1"/>
    <property type="match status" value="1"/>
</dbReference>
<accession>A0ABU5ZS50</accession>
<dbReference type="EMBL" id="JAYKLX010000002">
    <property type="protein sequence ID" value="MEB3344890.1"/>
    <property type="molecule type" value="Genomic_DNA"/>
</dbReference>
<keyword evidence="4" id="KW-1185">Reference proteome</keyword>